<feature type="domain" description="Yip1" evidence="6">
    <location>
        <begin position="64"/>
        <end position="230"/>
    </location>
</feature>
<evidence type="ECO:0000259" key="6">
    <source>
        <dbReference type="Pfam" id="PF04893"/>
    </source>
</evidence>
<keyword evidence="8" id="KW-1185">Reference proteome</keyword>
<proteinExistence type="predicted"/>
<reference evidence="8" key="1">
    <citation type="journal article" date="2021" name="Syst. Appl. Microbiol.">
        <title>Roseomonas hellenica sp. nov., isolated from roots of wild-growing Alkanna tinctoria.</title>
        <authorList>
            <person name="Rat A."/>
            <person name="Naranjo H.D."/>
            <person name="Lebbe L."/>
            <person name="Cnockaert M."/>
            <person name="Krigas N."/>
            <person name="Grigoriadou K."/>
            <person name="Maloupa E."/>
            <person name="Willems A."/>
        </authorList>
    </citation>
    <scope>NUCLEOTIDE SEQUENCE [LARGE SCALE GENOMIC DNA]</scope>
    <source>
        <strain evidence="8">LMG 31523</strain>
    </source>
</reference>
<keyword evidence="2 5" id="KW-0812">Transmembrane</keyword>
<evidence type="ECO:0000313" key="8">
    <source>
        <dbReference type="Proteomes" id="UP001196870"/>
    </source>
</evidence>
<feature type="transmembrane region" description="Helical" evidence="5">
    <location>
        <begin position="128"/>
        <end position="153"/>
    </location>
</feature>
<dbReference type="InterPro" id="IPR006977">
    <property type="entry name" value="Yip1_dom"/>
</dbReference>
<evidence type="ECO:0000256" key="4">
    <source>
        <dbReference type="ARBA" id="ARBA00023136"/>
    </source>
</evidence>
<dbReference type="EMBL" id="JAAGBB010000012">
    <property type="protein sequence ID" value="MBR0665094.1"/>
    <property type="molecule type" value="Genomic_DNA"/>
</dbReference>
<keyword evidence="4 5" id="KW-0472">Membrane</keyword>
<accession>A0ABS5EXS7</accession>
<evidence type="ECO:0000313" key="7">
    <source>
        <dbReference type="EMBL" id="MBR0665094.1"/>
    </source>
</evidence>
<evidence type="ECO:0000256" key="2">
    <source>
        <dbReference type="ARBA" id="ARBA00022692"/>
    </source>
</evidence>
<evidence type="ECO:0000256" key="3">
    <source>
        <dbReference type="ARBA" id="ARBA00022989"/>
    </source>
</evidence>
<comment type="subcellular location">
    <subcellularLocation>
        <location evidence="1">Membrane</location>
        <topology evidence="1">Multi-pass membrane protein</topology>
    </subcellularLocation>
</comment>
<organism evidence="7 8">
    <name type="scientific">Plastoroseomonas hellenica</name>
    <dbReference type="NCBI Taxonomy" id="2687306"/>
    <lineage>
        <taxon>Bacteria</taxon>
        <taxon>Pseudomonadati</taxon>
        <taxon>Pseudomonadota</taxon>
        <taxon>Alphaproteobacteria</taxon>
        <taxon>Acetobacterales</taxon>
        <taxon>Acetobacteraceae</taxon>
        <taxon>Plastoroseomonas</taxon>
    </lineage>
</organism>
<sequence length="240" mass="24937">MAPHPPQTAIFLSCNACAARSGPGSVVPMAAQAAGAGILSGGGHRAINARGMTGMVDIVSRAKNLILKPKEEWPVIAAEVTDVKSLFTGYVMIMAAIPVIAAFIGVTFFVLVPLLGAAVIPGMVVSSIVNYILALVGVFILGKLIAVIAPKFGGTAEELPAMKLAAYAPTASWLAGIFTIIPLLAILGILGLYSIYLFYLGATAVVRVPQEKATVFTIVVFLIAIVIFVLVGLIAALFRF</sequence>
<dbReference type="Pfam" id="PF04893">
    <property type="entry name" value="Yip1"/>
    <property type="match status" value="1"/>
</dbReference>
<dbReference type="RefSeq" id="WP_211852754.1">
    <property type="nucleotide sequence ID" value="NZ_JAAGBB010000012.1"/>
</dbReference>
<comment type="caution">
    <text evidence="7">The sequence shown here is derived from an EMBL/GenBank/DDBJ whole genome shotgun (WGS) entry which is preliminary data.</text>
</comment>
<dbReference type="Proteomes" id="UP001196870">
    <property type="component" value="Unassembled WGS sequence"/>
</dbReference>
<keyword evidence="3 5" id="KW-1133">Transmembrane helix</keyword>
<evidence type="ECO:0000256" key="5">
    <source>
        <dbReference type="SAM" id="Phobius"/>
    </source>
</evidence>
<protein>
    <submittedName>
        <fullName evidence="7">YIP1 family protein</fullName>
    </submittedName>
</protein>
<feature type="transmembrane region" description="Helical" evidence="5">
    <location>
        <begin position="213"/>
        <end position="238"/>
    </location>
</feature>
<feature type="transmembrane region" description="Helical" evidence="5">
    <location>
        <begin position="173"/>
        <end position="201"/>
    </location>
</feature>
<evidence type="ECO:0000256" key="1">
    <source>
        <dbReference type="ARBA" id="ARBA00004141"/>
    </source>
</evidence>
<name>A0ABS5EXS7_9PROT</name>
<feature type="transmembrane region" description="Helical" evidence="5">
    <location>
        <begin position="90"/>
        <end position="116"/>
    </location>
</feature>
<gene>
    <name evidence="7" type="ORF">GXW71_12085</name>
</gene>